<dbReference type="EMBL" id="BATA01000077">
    <property type="protein sequence ID" value="GAD53566.1"/>
    <property type="molecule type" value="Genomic_DNA"/>
</dbReference>
<evidence type="ECO:0000313" key="7">
    <source>
        <dbReference type="EMBL" id="GAD53566.1"/>
    </source>
</evidence>
<dbReference type="OrthoDB" id="28948at2157"/>
<comment type="subcellular location">
    <subcellularLocation>
        <location evidence="1">Membrane</location>
        <topology evidence="1">Multi-pass membrane protein</topology>
    </subcellularLocation>
</comment>
<dbReference type="RefSeq" id="WP_021780659.1">
    <property type="nucleotide sequence ID" value="NZ_BATA01000077.1"/>
</dbReference>
<comment type="caution">
    <text evidence="7">The sequence shown here is derived from an EMBL/GenBank/DDBJ whole genome shotgun (WGS) entry which is preliminary data.</text>
</comment>
<feature type="transmembrane region" description="Helical" evidence="6">
    <location>
        <begin position="30"/>
        <end position="51"/>
    </location>
</feature>
<keyword evidence="8" id="KW-1185">Reference proteome</keyword>
<feature type="transmembrane region" description="Helical" evidence="6">
    <location>
        <begin position="275"/>
        <end position="292"/>
    </location>
</feature>
<evidence type="ECO:0000256" key="4">
    <source>
        <dbReference type="ARBA" id="ARBA00022989"/>
    </source>
</evidence>
<dbReference type="GO" id="GO:0016020">
    <property type="term" value="C:membrane"/>
    <property type="evidence" value="ECO:0007669"/>
    <property type="project" value="UniProtKB-SubCell"/>
</dbReference>
<dbReference type="InterPro" id="IPR002794">
    <property type="entry name" value="DUF92_TMEM19"/>
</dbReference>
<dbReference type="Proteomes" id="UP000016986">
    <property type="component" value="Unassembled WGS sequence"/>
</dbReference>
<dbReference type="AlphaFoldDB" id="U2YGS8"/>
<feature type="transmembrane region" description="Helical" evidence="6">
    <location>
        <begin position="376"/>
        <end position="397"/>
    </location>
</feature>
<feature type="transmembrane region" description="Helical" evidence="6">
    <location>
        <begin position="168"/>
        <end position="186"/>
    </location>
</feature>
<evidence type="ECO:0000256" key="6">
    <source>
        <dbReference type="SAM" id="Phobius"/>
    </source>
</evidence>
<evidence type="ECO:0000256" key="1">
    <source>
        <dbReference type="ARBA" id="ARBA00004141"/>
    </source>
</evidence>
<reference evidence="7 8" key="1">
    <citation type="submission" date="2013-09" db="EMBL/GenBank/DDBJ databases">
        <title>Whole genome sequencing of Halarchaeum acidiphilum strain MH1-52-1.</title>
        <authorList>
            <person name="Shimane Y."/>
            <person name="Minegishi H."/>
            <person name="Nishi S."/>
            <person name="Echigo A."/>
            <person name="Shuto A."/>
            <person name="Konishi M."/>
            <person name="Ito T."/>
            <person name="Ohkuma M."/>
            <person name="Ohta Y."/>
            <person name="Nagano Y."/>
            <person name="Tsubouchi T."/>
            <person name="Mori K."/>
            <person name="Usui K."/>
            <person name="Kamekura M."/>
            <person name="Usami R."/>
            <person name="Takaki Y."/>
            <person name="Hatada Y."/>
        </authorList>
    </citation>
    <scope>NUCLEOTIDE SEQUENCE [LARGE SCALE GENOMIC DNA]</scope>
    <source>
        <strain evidence="7 8">JCM 16109</strain>
    </source>
</reference>
<feature type="transmembrane region" description="Helical" evidence="6">
    <location>
        <begin position="192"/>
        <end position="209"/>
    </location>
</feature>
<comment type="similarity">
    <text evidence="2">Belongs to the TMEM19 family.</text>
</comment>
<proteinExistence type="inferred from homology"/>
<feature type="transmembrane region" description="Helical" evidence="6">
    <location>
        <begin position="409"/>
        <end position="430"/>
    </location>
</feature>
<organism evidence="7 8">
    <name type="scientific">Halarchaeum acidiphilum MH1-52-1</name>
    <dbReference type="NCBI Taxonomy" id="1261545"/>
    <lineage>
        <taxon>Archaea</taxon>
        <taxon>Methanobacteriati</taxon>
        <taxon>Methanobacteriota</taxon>
        <taxon>Stenosarchaea group</taxon>
        <taxon>Halobacteria</taxon>
        <taxon>Halobacteriales</taxon>
        <taxon>Halobacteriaceae</taxon>
    </lineage>
</organism>
<keyword evidence="4 6" id="KW-1133">Transmembrane helix</keyword>
<dbReference type="eggNOG" id="arCOG02245">
    <property type="taxonomic scope" value="Archaea"/>
</dbReference>
<evidence type="ECO:0000256" key="3">
    <source>
        <dbReference type="ARBA" id="ARBA00022692"/>
    </source>
</evidence>
<feature type="transmembrane region" description="Helical" evidence="6">
    <location>
        <begin position="118"/>
        <end position="137"/>
    </location>
</feature>
<feature type="transmembrane region" description="Helical" evidence="6">
    <location>
        <begin position="88"/>
        <end position="106"/>
    </location>
</feature>
<evidence type="ECO:0000313" key="8">
    <source>
        <dbReference type="Proteomes" id="UP000016986"/>
    </source>
</evidence>
<feature type="transmembrane region" description="Helical" evidence="6">
    <location>
        <begin position="63"/>
        <end position="82"/>
    </location>
</feature>
<keyword evidence="3 6" id="KW-0812">Transmembrane</keyword>
<dbReference type="PANTHER" id="PTHR13353">
    <property type="entry name" value="TRANSMEMBRANE PROTEIN 19"/>
    <property type="match status" value="1"/>
</dbReference>
<sequence length="431" mass="43335">MTLPLRRAAAYALVSTFALAAPLLGRFAAAPFVLVAAFAFVVTDGPAFRLFAYPWDEKAERLWTLFGFALAATGLGVLVPAFDVGVDVFVVAVLAVGYGDFGRRFALEYREHAAAGSVGFVASSVVGALLGQVVVAAAATPSMAFLAVSAALLAGLLREALTERDYPYVVLSVGLLCWLLNALAPAPSWTRIAVAVVLTVVFGGLSYGLGAASVTGMLTGVFLGVLAVILGGYGWFVVLVTFFAVGGLASKYRYEEKADIGVAEDNEGARGSGNVLGNSLAALLALLGYAAASTLPVPGHLFVLAFAGSIATALADTLSSEVGTLYGPPHLVTTFETVPPGTDGAVTWQGELAGLAGALVVAVLAGALLPATTVGAALVFVGGVVGMTVDSLAGATIEGAYVGNQSVNSIATIAGGIASALLAAAIGVVAF</sequence>
<dbReference type="PANTHER" id="PTHR13353:SF5">
    <property type="entry name" value="TRANSMEMBRANE PROTEIN 19"/>
    <property type="match status" value="1"/>
</dbReference>
<evidence type="ECO:0000256" key="5">
    <source>
        <dbReference type="ARBA" id="ARBA00023136"/>
    </source>
</evidence>
<dbReference type="Pfam" id="PF01940">
    <property type="entry name" value="DUF92"/>
    <property type="match status" value="1"/>
</dbReference>
<keyword evidence="5 6" id="KW-0472">Membrane</keyword>
<evidence type="ECO:0008006" key="9">
    <source>
        <dbReference type="Google" id="ProtNLM"/>
    </source>
</evidence>
<feature type="transmembrane region" description="Helical" evidence="6">
    <location>
        <begin position="352"/>
        <end position="369"/>
    </location>
</feature>
<accession>U2YGS8</accession>
<gene>
    <name evidence="7" type="ORF">MBEHAL_2326</name>
</gene>
<evidence type="ECO:0000256" key="2">
    <source>
        <dbReference type="ARBA" id="ARBA00009012"/>
    </source>
</evidence>
<protein>
    <recommendedName>
        <fullName evidence="9">DUF92 domain-containing protein</fullName>
    </recommendedName>
</protein>
<feature type="transmembrane region" description="Helical" evidence="6">
    <location>
        <begin position="221"/>
        <end position="245"/>
    </location>
</feature>
<name>U2YGS8_9EURY</name>